<dbReference type="Proteomes" id="UP000095210">
    <property type="component" value="Chromosome"/>
</dbReference>
<dbReference type="GO" id="GO:0008173">
    <property type="term" value="F:RNA methyltransferase activity"/>
    <property type="evidence" value="ECO:0007669"/>
    <property type="project" value="InterPro"/>
</dbReference>
<dbReference type="Gene3D" id="3.30.1330.30">
    <property type="match status" value="1"/>
</dbReference>
<dbReference type="InterPro" id="IPR029028">
    <property type="entry name" value="Alpha/beta_knot_MTases"/>
</dbReference>
<feature type="domain" description="tRNA/rRNA methyltransferase SpoU type" evidence="3">
    <location>
        <begin position="124"/>
        <end position="269"/>
    </location>
</feature>
<organism evidence="5 6">
    <name type="scientific">Actinoalloteichus hymeniacidonis</name>
    <dbReference type="NCBI Taxonomy" id="340345"/>
    <lineage>
        <taxon>Bacteria</taxon>
        <taxon>Bacillati</taxon>
        <taxon>Actinomycetota</taxon>
        <taxon>Actinomycetes</taxon>
        <taxon>Pseudonocardiales</taxon>
        <taxon>Pseudonocardiaceae</taxon>
        <taxon>Actinoalloteichus</taxon>
    </lineage>
</organism>
<sequence>MTARPTKTLRITTRNAAFQQWQALLTNRNKRQRLGEFLIQGVRPISLAVQQDWPLTTLLRVSGRLSNWAAGILATAEVDRVHELAPELMAELGEKDDASAPELIAVAAIPDDDLSRIPIRPEMLVIAFDRPTSPGNLGTVLRSADALGADGVLITGHAADLYDPKTIRSTTGSFFAVPAVRVPAAEQAAAWVNGVREAGVELRVVGTSEDGTSELAEVDLRGPTMIVIGNETSGMSAAWAARCDELTRIPMVGSASSLNAASSASIALYEAARQRRAG</sequence>
<evidence type="ECO:0000313" key="6">
    <source>
        <dbReference type="Proteomes" id="UP000095210"/>
    </source>
</evidence>
<dbReference type="InterPro" id="IPR029064">
    <property type="entry name" value="Ribosomal_eL30-like_sf"/>
</dbReference>
<dbReference type="Pfam" id="PF00588">
    <property type="entry name" value="SpoU_methylase"/>
    <property type="match status" value="1"/>
</dbReference>
<keyword evidence="6" id="KW-1185">Reference proteome</keyword>
<feature type="domain" description="SpoU L30e-like N-terminal" evidence="4">
    <location>
        <begin position="15"/>
        <end position="105"/>
    </location>
</feature>
<dbReference type="RefSeq" id="WP_069847646.1">
    <property type="nucleotide sequence ID" value="NZ_CP014859.1"/>
</dbReference>
<evidence type="ECO:0000259" key="4">
    <source>
        <dbReference type="Pfam" id="PF22655"/>
    </source>
</evidence>
<dbReference type="PANTHER" id="PTHR43191:SF2">
    <property type="entry name" value="RRNA METHYLTRANSFERASE 3, MITOCHONDRIAL"/>
    <property type="match status" value="1"/>
</dbReference>
<dbReference type="InterPro" id="IPR051259">
    <property type="entry name" value="rRNA_Methyltransferase"/>
</dbReference>
<evidence type="ECO:0000313" key="5">
    <source>
        <dbReference type="EMBL" id="AOS62320.1"/>
    </source>
</evidence>
<dbReference type="Pfam" id="PF22655">
    <property type="entry name" value="SpoU_sub_bind_like"/>
    <property type="match status" value="1"/>
</dbReference>
<dbReference type="SUPFAM" id="SSF55315">
    <property type="entry name" value="L30e-like"/>
    <property type="match status" value="1"/>
</dbReference>
<dbReference type="InterPro" id="IPR001537">
    <property type="entry name" value="SpoU_MeTrfase"/>
</dbReference>
<dbReference type="AlphaFoldDB" id="A0AAC9HN52"/>
<evidence type="ECO:0000259" key="3">
    <source>
        <dbReference type="Pfam" id="PF00588"/>
    </source>
</evidence>
<dbReference type="EMBL" id="CP014859">
    <property type="protein sequence ID" value="AOS62320.1"/>
    <property type="molecule type" value="Genomic_DNA"/>
</dbReference>
<keyword evidence="1 5" id="KW-0489">Methyltransferase</keyword>
<dbReference type="PANTHER" id="PTHR43191">
    <property type="entry name" value="RRNA METHYLTRANSFERASE 3"/>
    <property type="match status" value="1"/>
</dbReference>
<dbReference type="SUPFAM" id="SSF75217">
    <property type="entry name" value="alpha/beta knot"/>
    <property type="match status" value="1"/>
</dbReference>
<dbReference type="GO" id="GO:0006396">
    <property type="term" value="P:RNA processing"/>
    <property type="evidence" value="ECO:0007669"/>
    <property type="project" value="InterPro"/>
</dbReference>
<dbReference type="EC" id="2.1.1.208" evidence="5"/>
<protein>
    <submittedName>
        <fullName evidence="5">rRNA methylase</fullName>
        <ecNumber evidence="5">2.1.1.208</ecNumber>
    </submittedName>
</protein>
<dbReference type="InterPro" id="IPR054578">
    <property type="entry name" value="SpoU_sub_bind-like_N"/>
</dbReference>
<dbReference type="KEGG" id="ahm:TL08_07510"/>
<reference evidence="6" key="1">
    <citation type="submission" date="2016-03" db="EMBL/GenBank/DDBJ databases">
        <title>Complete genome sequence of the type strain Actinoalloteichus hymeniacidonis DSM 45092.</title>
        <authorList>
            <person name="Schaffert L."/>
            <person name="Albersmeier A."/>
            <person name="Winkler A."/>
            <person name="Kalinowski J."/>
            <person name="Zotchev S."/>
            <person name="Ruckert C."/>
        </authorList>
    </citation>
    <scope>NUCLEOTIDE SEQUENCE [LARGE SCALE GENOMIC DNA]</scope>
    <source>
        <strain evidence="6">HPA177(T) (DSM 45092(T))</strain>
    </source>
</reference>
<proteinExistence type="predicted"/>
<dbReference type="GO" id="GO:0003723">
    <property type="term" value="F:RNA binding"/>
    <property type="evidence" value="ECO:0007669"/>
    <property type="project" value="InterPro"/>
</dbReference>
<dbReference type="InterPro" id="IPR029026">
    <property type="entry name" value="tRNA_m1G_MTases_N"/>
</dbReference>
<evidence type="ECO:0000256" key="2">
    <source>
        <dbReference type="ARBA" id="ARBA00022679"/>
    </source>
</evidence>
<accession>A0AAC9HN52</accession>
<name>A0AAC9HN52_9PSEU</name>
<dbReference type="GO" id="GO:0032259">
    <property type="term" value="P:methylation"/>
    <property type="evidence" value="ECO:0007669"/>
    <property type="project" value="UniProtKB-KW"/>
</dbReference>
<dbReference type="Gene3D" id="3.40.1280.10">
    <property type="match status" value="1"/>
</dbReference>
<evidence type="ECO:0000256" key="1">
    <source>
        <dbReference type="ARBA" id="ARBA00022603"/>
    </source>
</evidence>
<keyword evidence="2 5" id="KW-0808">Transferase</keyword>
<gene>
    <name evidence="5" type="ORF">TL08_07510</name>
</gene>